<evidence type="ECO:0000259" key="5">
    <source>
        <dbReference type="Pfam" id="PF00294"/>
    </source>
</evidence>
<name>A0A1D2V9U5_9ASCO</name>
<dbReference type="GeneID" id="30967746"/>
<keyword evidence="3 4" id="KW-0418">Kinase</keyword>
<gene>
    <name evidence="6" type="ORF">ASCRUDRAFT_78034</name>
</gene>
<dbReference type="GO" id="GO:0006796">
    <property type="term" value="P:phosphate-containing compound metabolic process"/>
    <property type="evidence" value="ECO:0007669"/>
    <property type="project" value="UniProtKB-ARBA"/>
</dbReference>
<evidence type="ECO:0000313" key="7">
    <source>
        <dbReference type="Proteomes" id="UP000095038"/>
    </source>
</evidence>
<evidence type="ECO:0000313" key="6">
    <source>
        <dbReference type="EMBL" id="ODV58349.1"/>
    </source>
</evidence>
<accession>A0A1D2V9U5</accession>
<dbReference type="InParanoid" id="A0A1D2V9U5"/>
<dbReference type="InterPro" id="IPR002139">
    <property type="entry name" value="Ribo/fructo_kinase"/>
</dbReference>
<dbReference type="GO" id="GO:0016301">
    <property type="term" value="F:kinase activity"/>
    <property type="evidence" value="ECO:0007669"/>
    <property type="project" value="UniProtKB-KW"/>
</dbReference>
<keyword evidence="2 4" id="KW-0808">Transferase</keyword>
<dbReference type="FunCoup" id="A0A1D2V9U5">
    <property type="interactions" value="1104"/>
</dbReference>
<dbReference type="RefSeq" id="XP_020044656.1">
    <property type="nucleotide sequence ID" value="XM_020194110.1"/>
</dbReference>
<evidence type="ECO:0000256" key="2">
    <source>
        <dbReference type="ARBA" id="ARBA00022679"/>
    </source>
</evidence>
<dbReference type="Pfam" id="PF00294">
    <property type="entry name" value="PfkB"/>
    <property type="match status" value="2"/>
</dbReference>
<dbReference type="AlphaFoldDB" id="A0A1D2V9U5"/>
<keyword evidence="7" id="KW-1185">Reference proteome</keyword>
<dbReference type="PROSITE" id="PS00584">
    <property type="entry name" value="PFKB_KINASES_2"/>
    <property type="match status" value="1"/>
</dbReference>
<organism evidence="6 7">
    <name type="scientific">Ascoidea rubescens DSM 1968</name>
    <dbReference type="NCBI Taxonomy" id="1344418"/>
    <lineage>
        <taxon>Eukaryota</taxon>
        <taxon>Fungi</taxon>
        <taxon>Dikarya</taxon>
        <taxon>Ascomycota</taxon>
        <taxon>Saccharomycotina</taxon>
        <taxon>Saccharomycetes</taxon>
        <taxon>Ascoideaceae</taxon>
        <taxon>Ascoidea</taxon>
    </lineage>
</organism>
<evidence type="ECO:0000256" key="4">
    <source>
        <dbReference type="RuleBase" id="RU003704"/>
    </source>
</evidence>
<dbReference type="InterPro" id="IPR011611">
    <property type="entry name" value="PfkB_dom"/>
</dbReference>
<reference evidence="7" key="1">
    <citation type="submission" date="2016-05" db="EMBL/GenBank/DDBJ databases">
        <title>Comparative genomics of biotechnologically important yeasts.</title>
        <authorList>
            <consortium name="DOE Joint Genome Institute"/>
            <person name="Riley R."/>
            <person name="Haridas S."/>
            <person name="Wolfe K.H."/>
            <person name="Lopes M.R."/>
            <person name="Hittinger C.T."/>
            <person name="Goker M."/>
            <person name="Salamov A."/>
            <person name="Wisecaver J."/>
            <person name="Long T.M."/>
            <person name="Aerts A.L."/>
            <person name="Barry K."/>
            <person name="Choi C."/>
            <person name="Clum A."/>
            <person name="Coughlan A.Y."/>
            <person name="Deshpande S."/>
            <person name="Douglass A.P."/>
            <person name="Hanson S.J."/>
            <person name="Klenk H.-P."/>
            <person name="Labutti K."/>
            <person name="Lapidus A."/>
            <person name="Lindquist E."/>
            <person name="Lipzen A."/>
            <person name="Meier-Kolthoff J.P."/>
            <person name="Ohm R.A."/>
            <person name="Otillar R.P."/>
            <person name="Pangilinan J."/>
            <person name="Peng Y."/>
            <person name="Rokas A."/>
            <person name="Rosa C.A."/>
            <person name="Scheuner C."/>
            <person name="Sibirny A.A."/>
            <person name="Slot J.C."/>
            <person name="Stielow J.B."/>
            <person name="Sun H."/>
            <person name="Kurtzman C.P."/>
            <person name="Blackwell M."/>
            <person name="Grigoriev I.V."/>
            <person name="Jeffries T.W."/>
        </authorList>
    </citation>
    <scope>NUCLEOTIDE SEQUENCE [LARGE SCALE GENOMIC DNA]</scope>
    <source>
        <strain evidence="7">DSM 1968</strain>
    </source>
</reference>
<feature type="domain" description="Carbohydrate kinase PfkB" evidence="5">
    <location>
        <begin position="295"/>
        <end position="357"/>
    </location>
</feature>
<protein>
    <submittedName>
        <fullName evidence="6">Ribokinase-like protein</fullName>
    </submittedName>
</protein>
<dbReference type="EMBL" id="KV454493">
    <property type="protein sequence ID" value="ODV58349.1"/>
    <property type="molecule type" value="Genomic_DNA"/>
</dbReference>
<dbReference type="OrthoDB" id="415590at2759"/>
<proteinExistence type="inferred from homology"/>
<dbReference type="PANTHER" id="PTHR10584">
    <property type="entry name" value="SUGAR KINASE"/>
    <property type="match status" value="1"/>
</dbReference>
<dbReference type="PRINTS" id="PR00990">
    <property type="entry name" value="RIBOKINASE"/>
</dbReference>
<evidence type="ECO:0000256" key="3">
    <source>
        <dbReference type="ARBA" id="ARBA00022777"/>
    </source>
</evidence>
<dbReference type="Gene3D" id="3.40.1190.20">
    <property type="match status" value="1"/>
</dbReference>
<dbReference type="PANTHER" id="PTHR10584:SF166">
    <property type="entry name" value="RIBOKINASE"/>
    <property type="match status" value="1"/>
</dbReference>
<dbReference type="InterPro" id="IPR029056">
    <property type="entry name" value="Ribokinase-like"/>
</dbReference>
<dbReference type="STRING" id="1344418.A0A1D2V9U5"/>
<sequence length="424" mass="48341">MGLKTGTKTETCITVIGSLNYDLVTYTSVFPKVGETIESNDFEPHIGGKGLNESISISKLLTKSDDGKDNYGNENVSLRLIGCVADDTFGKEILGYLKTFNLNYEYVKIFKNNNVKGDEIIKYKTPVAVILVEDNIGENRILFYPGTNNYLKFDNEYLNELFLNGNGKSKKNLIVIQNEIPDFINVINWADSNRKNEDYENGYNNYQVCYNPSPFKEINDLKFWKKIDLLIMNEIESINLFNLIITIDSNLSEDHKQELINQFNQNEANGNDKLKLCDYKKLSNFLFDYINNSEGSLSCLIVTLGSVGSIINFIDNEKKQLFLKSMSLAREKIVDTTGAGDTFFGAIISQITLNENFQNNKKLNTSDYKKLARSIGKHARSRRSSKPSWLGRLCSIQNFRTRRIDECPLHHLRQSYSGTISLQR</sequence>
<dbReference type="Proteomes" id="UP000095038">
    <property type="component" value="Unassembled WGS sequence"/>
</dbReference>
<comment type="similarity">
    <text evidence="1 4">Belongs to the carbohydrate kinase PfkB family.</text>
</comment>
<dbReference type="InterPro" id="IPR002173">
    <property type="entry name" value="Carboh/pur_kinase_PfkB_CS"/>
</dbReference>
<evidence type="ECO:0000256" key="1">
    <source>
        <dbReference type="ARBA" id="ARBA00010688"/>
    </source>
</evidence>
<dbReference type="SUPFAM" id="SSF53613">
    <property type="entry name" value="Ribokinase-like"/>
    <property type="match status" value="1"/>
</dbReference>
<feature type="domain" description="Carbohydrate kinase PfkB" evidence="5">
    <location>
        <begin position="13"/>
        <end position="159"/>
    </location>
</feature>